<proteinExistence type="predicted"/>
<reference evidence="2" key="2">
    <citation type="journal article" date="2015" name="Data Brief">
        <title>Shoot transcriptome of the giant reed, Arundo donax.</title>
        <authorList>
            <person name="Barrero R.A."/>
            <person name="Guerrero F.D."/>
            <person name="Moolhuijzen P."/>
            <person name="Goolsby J.A."/>
            <person name="Tidwell J."/>
            <person name="Bellgard S.E."/>
            <person name="Bellgard M.I."/>
        </authorList>
    </citation>
    <scope>NUCLEOTIDE SEQUENCE</scope>
    <source>
        <tissue evidence="2">Shoot tissue taken approximately 20 cm above the soil surface</tissue>
    </source>
</reference>
<feature type="transmembrane region" description="Helical" evidence="1">
    <location>
        <begin position="7"/>
        <end position="30"/>
    </location>
</feature>
<accession>A0A0A8XNC1</accession>
<organism evidence="2">
    <name type="scientific">Arundo donax</name>
    <name type="common">Giant reed</name>
    <name type="synonym">Donax arundinaceus</name>
    <dbReference type="NCBI Taxonomy" id="35708"/>
    <lineage>
        <taxon>Eukaryota</taxon>
        <taxon>Viridiplantae</taxon>
        <taxon>Streptophyta</taxon>
        <taxon>Embryophyta</taxon>
        <taxon>Tracheophyta</taxon>
        <taxon>Spermatophyta</taxon>
        <taxon>Magnoliopsida</taxon>
        <taxon>Liliopsida</taxon>
        <taxon>Poales</taxon>
        <taxon>Poaceae</taxon>
        <taxon>PACMAD clade</taxon>
        <taxon>Arundinoideae</taxon>
        <taxon>Arundineae</taxon>
        <taxon>Arundo</taxon>
    </lineage>
</organism>
<evidence type="ECO:0000313" key="2">
    <source>
        <dbReference type="EMBL" id="JAD14844.1"/>
    </source>
</evidence>
<keyword evidence="1" id="KW-1133">Transmembrane helix</keyword>
<dbReference type="EMBL" id="GBRH01283051">
    <property type="protein sequence ID" value="JAD14844.1"/>
    <property type="molecule type" value="Transcribed_RNA"/>
</dbReference>
<keyword evidence="1" id="KW-0812">Transmembrane</keyword>
<keyword evidence="1" id="KW-0472">Membrane</keyword>
<reference evidence="2" key="1">
    <citation type="submission" date="2014-09" db="EMBL/GenBank/DDBJ databases">
        <authorList>
            <person name="Magalhaes I.L.F."/>
            <person name="Oliveira U."/>
            <person name="Santos F.R."/>
            <person name="Vidigal T.H.D.A."/>
            <person name="Brescovit A.D."/>
            <person name="Santos A.J."/>
        </authorList>
    </citation>
    <scope>NUCLEOTIDE SEQUENCE</scope>
    <source>
        <tissue evidence="2">Shoot tissue taken approximately 20 cm above the soil surface</tissue>
    </source>
</reference>
<protein>
    <submittedName>
        <fullName evidence="2">CHR929</fullName>
    </submittedName>
</protein>
<sequence>MFGKHCTVVLLCYLATIGICLIIVAGTIKMPFSLPMQAMGSIIYTIVLIQQGSLTFAACTPIRATIPTVSMIFR</sequence>
<feature type="transmembrane region" description="Helical" evidence="1">
    <location>
        <begin position="42"/>
        <end position="66"/>
    </location>
</feature>
<dbReference type="AlphaFoldDB" id="A0A0A8XNC1"/>
<evidence type="ECO:0000256" key="1">
    <source>
        <dbReference type="SAM" id="Phobius"/>
    </source>
</evidence>
<name>A0A0A8XNC1_ARUDO</name>